<keyword evidence="1" id="KW-0812">Transmembrane</keyword>
<protein>
    <submittedName>
        <fullName evidence="2">Uncharacterized protein</fullName>
    </submittedName>
</protein>
<reference evidence="2 3" key="1">
    <citation type="submission" date="2018-02" db="EMBL/GenBank/DDBJ databases">
        <title>Genomic Encyclopedia of Archaeal and Bacterial Type Strains, Phase II (KMG-II): from individual species to whole genera.</title>
        <authorList>
            <person name="Goeker M."/>
        </authorList>
    </citation>
    <scope>NUCLEOTIDE SEQUENCE [LARGE SCALE GENOMIC DNA]</scope>
    <source>
        <strain evidence="2 3">DSM 3808</strain>
    </source>
</reference>
<proteinExistence type="predicted"/>
<keyword evidence="1" id="KW-0472">Membrane</keyword>
<organism evidence="2 3">
    <name type="scientific">Lacrimispora xylanisolvens</name>
    <dbReference type="NCBI Taxonomy" id="384636"/>
    <lineage>
        <taxon>Bacteria</taxon>
        <taxon>Bacillati</taxon>
        <taxon>Bacillota</taxon>
        <taxon>Clostridia</taxon>
        <taxon>Lachnospirales</taxon>
        <taxon>Lachnospiraceae</taxon>
        <taxon>Lacrimispora</taxon>
    </lineage>
</organism>
<dbReference type="Proteomes" id="UP000237749">
    <property type="component" value="Unassembled WGS sequence"/>
</dbReference>
<evidence type="ECO:0000256" key="1">
    <source>
        <dbReference type="SAM" id="Phobius"/>
    </source>
</evidence>
<gene>
    <name evidence="2" type="ORF">BXY41_106178</name>
</gene>
<evidence type="ECO:0000313" key="3">
    <source>
        <dbReference type="Proteomes" id="UP000237749"/>
    </source>
</evidence>
<accession>A0A2S6HSC3</accession>
<sequence>MKIYNVNENGTIFDPNGWTVPCPSKPNKNLRYYTFFDEPGMIYWGYVNKPKKEPVAVPAESLEKYKNMEKAAKTVGIGVGAGYIIYRVLRIIDIQNTFKNIILEVKFMTNLLKKIGKIVVITMISIILIATILYFLLLNLHRYKNSNNDSVSINLSENSYTLTIKKPEPQYADTMEEALQINSEYFFSRYPYMNKVSDIIKILENDNYATMFYHVDGGLESDGIVASKFMVMTINEKKQYALILTNPETVGGKWRSKPLITANRSAPLYDLLAQYSINDGERFIFGSFGTDKVNTLKIEGQSPTEIIEYNAKGKKEYFWYYENLISDKPSSQFDIEMEEE</sequence>
<evidence type="ECO:0000313" key="2">
    <source>
        <dbReference type="EMBL" id="PPK80588.1"/>
    </source>
</evidence>
<dbReference type="AlphaFoldDB" id="A0A2S6HSC3"/>
<name>A0A2S6HSC3_9FIRM</name>
<dbReference type="EMBL" id="PTJA01000006">
    <property type="protein sequence ID" value="PPK80588.1"/>
    <property type="molecule type" value="Genomic_DNA"/>
</dbReference>
<keyword evidence="1" id="KW-1133">Transmembrane helix</keyword>
<feature type="transmembrane region" description="Helical" evidence="1">
    <location>
        <begin position="118"/>
        <end position="137"/>
    </location>
</feature>
<keyword evidence="3" id="KW-1185">Reference proteome</keyword>
<comment type="caution">
    <text evidence="2">The sequence shown here is derived from an EMBL/GenBank/DDBJ whole genome shotgun (WGS) entry which is preliminary data.</text>
</comment>
<dbReference type="RefSeq" id="WP_104437277.1">
    <property type="nucleotide sequence ID" value="NZ_PTJA01000006.1"/>
</dbReference>